<keyword evidence="1" id="KW-0812">Transmembrane</keyword>
<reference evidence="3" key="1">
    <citation type="submission" date="2020-10" db="EMBL/GenBank/DDBJ databases">
        <title>Complete genome sequence of Bacillus velezensis NST6.</title>
        <authorList>
            <person name="Choi J."/>
        </authorList>
    </citation>
    <scope>NUCLEOTIDE SEQUENCE [LARGE SCALE GENOMIC DNA]</scope>
    <source>
        <strain evidence="3">NST6</strain>
    </source>
</reference>
<proteinExistence type="predicted"/>
<organism evidence="2 3">
    <name type="scientific">Bacillus velezensis</name>
    <dbReference type="NCBI Taxonomy" id="492670"/>
    <lineage>
        <taxon>Bacteria</taxon>
        <taxon>Bacillati</taxon>
        <taxon>Bacillota</taxon>
        <taxon>Bacilli</taxon>
        <taxon>Bacillales</taxon>
        <taxon>Bacillaceae</taxon>
        <taxon>Bacillus</taxon>
        <taxon>Bacillus amyloliquefaciens group</taxon>
    </lineage>
</organism>
<keyword evidence="1" id="KW-1133">Transmembrane helix</keyword>
<name>A0A7W4QFS4_BACVE</name>
<sequence length="345" mass="39908">MSICEIVVFFKNLFTLDAEVVTYLISITSIIATTLALLVIIITIFNEKIVFGAETLWSEINYIIINDNFDNNVKDVIQKINKLQNLYKNSKNYKKTLIFFKFILWIMLIPWGIVLINLVTKYKGIGNVLIISSITLTMMALFYLIPIAFNKFNNFKQFNSNQFTLGNFTSTLNKFKNIEIHEIIEKLNNLILKFSVDKNIINVSINESVKFFNTSLIFRKVIGNESTVLILQPSDNYLSAEYVGTASENSNLEGFIKKLKEDKYGKDELYFKCDKKIVCFNVDVVHSKGHSVMFEISEYKHINTIPAEIKKILKENKNSLYPFDLREKKMIKLISREDDTEKGVN</sequence>
<evidence type="ECO:0000313" key="3">
    <source>
        <dbReference type="Proteomes" id="UP000587477"/>
    </source>
</evidence>
<dbReference type="AlphaFoldDB" id="A0A7W4QFS4"/>
<dbReference type="EMBL" id="CP063687">
    <property type="protein sequence ID" value="QOY28196.1"/>
    <property type="molecule type" value="Genomic_DNA"/>
</dbReference>
<evidence type="ECO:0000313" key="2">
    <source>
        <dbReference type="EMBL" id="QOY28196.1"/>
    </source>
</evidence>
<keyword evidence="1" id="KW-0472">Membrane</keyword>
<dbReference type="Proteomes" id="UP000587477">
    <property type="component" value="Chromosome"/>
</dbReference>
<feature type="transmembrane region" description="Helical" evidence="1">
    <location>
        <begin position="98"/>
        <end position="119"/>
    </location>
</feature>
<feature type="transmembrane region" description="Helical" evidence="1">
    <location>
        <begin position="20"/>
        <end position="45"/>
    </location>
</feature>
<accession>A0A7W4QFS4</accession>
<gene>
    <name evidence="2" type="ORF">BACVE_003236</name>
</gene>
<dbReference type="RefSeq" id="WP_063636724.1">
    <property type="nucleotide sequence ID" value="NZ_BDDG01000002.1"/>
</dbReference>
<protein>
    <submittedName>
        <fullName evidence="2">Uncharacterized protein</fullName>
    </submittedName>
</protein>
<feature type="transmembrane region" description="Helical" evidence="1">
    <location>
        <begin position="125"/>
        <end position="149"/>
    </location>
</feature>
<evidence type="ECO:0000256" key="1">
    <source>
        <dbReference type="SAM" id="Phobius"/>
    </source>
</evidence>